<gene>
    <name evidence="2" type="ORF">BDK51DRAFT_32296</name>
</gene>
<sequence length="127" mass="13885">MKFTLLILAIAAFGKYSNGQGEGGIYRDLRLVRLTPMPFHSLMPPPTIWIFLANEPSLLPQSPLSPVNAARIVAVLAIVISDQGREANPLYVQQSSDPASFAPHGYPKLGAMSKSRAFLIERNVEHS</sequence>
<keyword evidence="3" id="KW-1185">Reference proteome</keyword>
<reference evidence="3" key="1">
    <citation type="journal article" date="2018" name="Nat. Microbiol.">
        <title>Leveraging single-cell genomics to expand the fungal tree of life.</title>
        <authorList>
            <person name="Ahrendt S.R."/>
            <person name="Quandt C.A."/>
            <person name="Ciobanu D."/>
            <person name="Clum A."/>
            <person name="Salamov A."/>
            <person name="Andreopoulos B."/>
            <person name="Cheng J.F."/>
            <person name="Woyke T."/>
            <person name="Pelin A."/>
            <person name="Henrissat B."/>
            <person name="Reynolds N.K."/>
            <person name="Benny G.L."/>
            <person name="Smith M.E."/>
            <person name="James T.Y."/>
            <person name="Grigoriev I.V."/>
        </authorList>
    </citation>
    <scope>NUCLEOTIDE SEQUENCE [LARGE SCALE GENOMIC DNA]</scope>
</reference>
<name>A0A4P9W7R6_9FUNG</name>
<dbReference type="Proteomes" id="UP000269721">
    <property type="component" value="Unassembled WGS sequence"/>
</dbReference>
<feature type="chain" id="PRO_5020988804" evidence="1">
    <location>
        <begin position="20"/>
        <end position="127"/>
    </location>
</feature>
<dbReference type="EMBL" id="KZ996655">
    <property type="protein sequence ID" value="RKO88529.1"/>
    <property type="molecule type" value="Genomic_DNA"/>
</dbReference>
<feature type="signal peptide" evidence="1">
    <location>
        <begin position="1"/>
        <end position="19"/>
    </location>
</feature>
<keyword evidence="1" id="KW-0732">Signal</keyword>
<evidence type="ECO:0000256" key="1">
    <source>
        <dbReference type="SAM" id="SignalP"/>
    </source>
</evidence>
<evidence type="ECO:0000313" key="3">
    <source>
        <dbReference type="Proteomes" id="UP000269721"/>
    </source>
</evidence>
<organism evidence="2 3">
    <name type="scientific">Blyttiomyces helicus</name>
    <dbReference type="NCBI Taxonomy" id="388810"/>
    <lineage>
        <taxon>Eukaryota</taxon>
        <taxon>Fungi</taxon>
        <taxon>Fungi incertae sedis</taxon>
        <taxon>Chytridiomycota</taxon>
        <taxon>Chytridiomycota incertae sedis</taxon>
        <taxon>Chytridiomycetes</taxon>
        <taxon>Chytridiomycetes incertae sedis</taxon>
        <taxon>Blyttiomyces</taxon>
    </lineage>
</organism>
<accession>A0A4P9W7R6</accession>
<protein>
    <submittedName>
        <fullName evidence="2">Uncharacterized protein</fullName>
    </submittedName>
</protein>
<evidence type="ECO:0000313" key="2">
    <source>
        <dbReference type="EMBL" id="RKO88529.1"/>
    </source>
</evidence>
<dbReference type="AlphaFoldDB" id="A0A4P9W7R6"/>
<proteinExistence type="predicted"/>